<reference evidence="1 2" key="1">
    <citation type="submission" date="2020-08" db="EMBL/GenBank/DDBJ databases">
        <title>Genomic Encyclopedia of Type Strains, Phase IV (KMG-IV): sequencing the most valuable type-strain genomes for metagenomic binning, comparative biology and taxonomic classification.</title>
        <authorList>
            <person name="Goeker M."/>
        </authorList>
    </citation>
    <scope>NUCLEOTIDE SEQUENCE [LARGE SCALE GENOMIC DNA]</scope>
    <source>
        <strain evidence="1 2">DSM 103570</strain>
    </source>
</reference>
<evidence type="ECO:0000313" key="1">
    <source>
        <dbReference type="EMBL" id="MBB4001602.1"/>
    </source>
</evidence>
<sequence>MAKRVSLGRHVDGSFGLRISPPGADVDNPGAARLFDTNIAQLQPIFRFSYPTTTTVTARATPTPYGLIGLSYNATTTATVAFPYALPFVPLIVMSYDASFNGGADVFRGTANSNTRAEMFVTANGSQLTSRLVFVLSAANTIDYPPIHTAIVYNWPWS</sequence>
<dbReference type="EMBL" id="JACIEM010000001">
    <property type="protein sequence ID" value="MBB4001602.1"/>
    <property type="molecule type" value="Genomic_DNA"/>
</dbReference>
<organism evidence="1 2">
    <name type="scientific">Aurantimonas endophytica</name>
    <dbReference type="NCBI Taxonomy" id="1522175"/>
    <lineage>
        <taxon>Bacteria</taxon>
        <taxon>Pseudomonadati</taxon>
        <taxon>Pseudomonadota</taxon>
        <taxon>Alphaproteobacteria</taxon>
        <taxon>Hyphomicrobiales</taxon>
        <taxon>Aurantimonadaceae</taxon>
        <taxon>Aurantimonas</taxon>
    </lineage>
</organism>
<protein>
    <submittedName>
        <fullName evidence="1">Uncharacterized protein</fullName>
    </submittedName>
</protein>
<gene>
    <name evidence="1" type="ORF">GGR03_000649</name>
</gene>
<dbReference type="RefSeq" id="WP_183206112.1">
    <property type="nucleotide sequence ID" value="NZ_JAAAMM010000001.1"/>
</dbReference>
<name>A0A7W6HAK4_9HYPH</name>
<evidence type="ECO:0000313" key="2">
    <source>
        <dbReference type="Proteomes" id="UP000588647"/>
    </source>
</evidence>
<proteinExistence type="predicted"/>
<keyword evidence="2" id="KW-1185">Reference proteome</keyword>
<accession>A0A7W6HAK4</accession>
<dbReference type="Proteomes" id="UP000588647">
    <property type="component" value="Unassembled WGS sequence"/>
</dbReference>
<dbReference type="AlphaFoldDB" id="A0A7W6HAK4"/>
<comment type="caution">
    <text evidence="1">The sequence shown here is derived from an EMBL/GenBank/DDBJ whole genome shotgun (WGS) entry which is preliminary data.</text>
</comment>